<sequence>MGMTISEKILAGHSGKPEVEPGQLLFAKVDLSLATDIVTALTVQVFEEMGGKMLADPERIVLVNDHYVPAKDIASAKLSKTMREFARRYGIKYYYEVGRAGICHVLLPEEGHVLPG</sequence>
<keyword evidence="2" id="KW-0456">Lyase</keyword>
<dbReference type="Proteomes" id="UP000741360">
    <property type="component" value="Unassembled WGS sequence"/>
</dbReference>
<reference evidence="2" key="1">
    <citation type="submission" date="2020-07" db="EMBL/GenBank/DDBJ databases">
        <title>Huge and variable diversity of episymbiotic CPR bacteria and DPANN archaea in groundwater ecosystems.</title>
        <authorList>
            <person name="He C.Y."/>
            <person name="Keren R."/>
            <person name="Whittaker M."/>
            <person name="Farag I.F."/>
            <person name="Doudna J."/>
            <person name="Cate J.H.D."/>
            <person name="Banfield J.F."/>
        </authorList>
    </citation>
    <scope>NUCLEOTIDE SEQUENCE</scope>
    <source>
        <strain evidence="2">NC_groundwater_717_Ag_S-0.2um_59_8</strain>
    </source>
</reference>
<proteinExistence type="predicted"/>
<feature type="non-terminal residue" evidence="2">
    <location>
        <position position="116"/>
    </location>
</feature>
<dbReference type="AlphaFoldDB" id="A0A932GMA8"/>
<dbReference type="SUPFAM" id="SSF53732">
    <property type="entry name" value="Aconitase iron-sulfur domain"/>
    <property type="match status" value="1"/>
</dbReference>
<dbReference type="InterPro" id="IPR050067">
    <property type="entry name" value="IPM_dehydratase_rel_enz"/>
</dbReference>
<dbReference type="PANTHER" id="PTHR43822:SF16">
    <property type="entry name" value="3-ISOPROPYLMALATE DEHYDRATASE LARGE SUBUNIT 2"/>
    <property type="match status" value="1"/>
</dbReference>
<dbReference type="GO" id="GO:0003861">
    <property type="term" value="F:3-isopropylmalate dehydratase activity"/>
    <property type="evidence" value="ECO:0007669"/>
    <property type="project" value="UniProtKB-EC"/>
</dbReference>
<organism evidence="2 3">
    <name type="scientific">Tectimicrobiota bacterium</name>
    <dbReference type="NCBI Taxonomy" id="2528274"/>
    <lineage>
        <taxon>Bacteria</taxon>
        <taxon>Pseudomonadati</taxon>
        <taxon>Nitrospinota/Tectimicrobiota group</taxon>
        <taxon>Candidatus Tectimicrobiota</taxon>
    </lineage>
</organism>
<name>A0A932GMA8_UNCTE</name>
<dbReference type="InterPro" id="IPR036008">
    <property type="entry name" value="Aconitase_4Fe-4S_dom"/>
</dbReference>
<evidence type="ECO:0000313" key="2">
    <source>
        <dbReference type="EMBL" id="MBI3013662.1"/>
    </source>
</evidence>
<evidence type="ECO:0000256" key="1">
    <source>
        <dbReference type="ARBA" id="ARBA00023004"/>
    </source>
</evidence>
<keyword evidence="1" id="KW-0408">Iron</keyword>
<dbReference type="Gene3D" id="3.30.499.10">
    <property type="entry name" value="Aconitase, domain 3"/>
    <property type="match status" value="1"/>
</dbReference>
<dbReference type="EMBL" id="JACPSX010000017">
    <property type="protein sequence ID" value="MBI3013662.1"/>
    <property type="molecule type" value="Genomic_DNA"/>
</dbReference>
<dbReference type="InterPro" id="IPR015931">
    <property type="entry name" value="Acnase/IPM_dHydase_lsu_aba_1/3"/>
</dbReference>
<gene>
    <name evidence="2" type="ORF">HYY65_01050</name>
</gene>
<evidence type="ECO:0000313" key="3">
    <source>
        <dbReference type="Proteomes" id="UP000741360"/>
    </source>
</evidence>
<protein>
    <submittedName>
        <fullName evidence="2">3-isopropylmalate dehydratase large subunit</fullName>
        <ecNumber evidence="2">4.2.1.33</ecNumber>
    </submittedName>
</protein>
<comment type="caution">
    <text evidence="2">The sequence shown here is derived from an EMBL/GenBank/DDBJ whole genome shotgun (WGS) entry which is preliminary data.</text>
</comment>
<dbReference type="EC" id="4.2.1.33" evidence="2"/>
<dbReference type="PANTHER" id="PTHR43822">
    <property type="entry name" value="HOMOACONITASE, MITOCHONDRIAL-RELATED"/>
    <property type="match status" value="1"/>
</dbReference>
<accession>A0A932GMA8</accession>